<dbReference type="AlphaFoldDB" id="A0A4Y7TTM4"/>
<gene>
    <name evidence="1" type="ORF">FA13DRAFT_1726631</name>
</gene>
<evidence type="ECO:0000313" key="2">
    <source>
        <dbReference type="Proteomes" id="UP000298030"/>
    </source>
</evidence>
<organism evidence="1 2">
    <name type="scientific">Coprinellus micaceus</name>
    <name type="common">Glistening ink-cap mushroom</name>
    <name type="synonym">Coprinus micaceus</name>
    <dbReference type="NCBI Taxonomy" id="71717"/>
    <lineage>
        <taxon>Eukaryota</taxon>
        <taxon>Fungi</taxon>
        <taxon>Dikarya</taxon>
        <taxon>Basidiomycota</taxon>
        <taxon>Agaricomycotina</taxon>
        <taxon>Agaricomycetes</taxon>
        <taxon>Agaricomycetidae</taxon>
        <taxon>Agaricales</taxon>
        <taxon>Agaricineae</taxon>
        <taxon>Psathyrellaceae</taxon>
        <taxon>Coprinellus</taxon>
    </lineage>
</organism>
<reference evidence="1 2" key="1">
    <citation type="journal article" date="2019" name="Nat. Ecol. Evol.">
        <title>Megaphylogeny resolves global patterns of mushroom evolution.</title>
        <authorList>
            <person name="Varga T."/>
            <person name="Krizsan K."/>
            <person name="Foldi C."/>
            <person name="Dima B."/>
            <person name="Sanchez-Garcia M."/>
            <person name="Sanchez-Ramirez S."/>
            <person name="Szollosi G.J."/>
            <person name="Szarkandi J.G."/>
            <person name="Papp V."/>
            <person name="Albert L."/>
            <person name="Andreopoulos W."/>
            <person name="Angelini C."/>
            <person name="Antonin V."/>
            <person name="Barry K.W."/>
            <person name="Bougher N.L."/>
            <person name="Buchanan P."/>
            <person name="Buyck B."/>
            <person name="Bense V."/>
            <person name="Catcheside P."/>
            <person name="Chovatia M."/>
            <person name="Cooper J."/>
            <person name="Damon W."/>
            <person name="Desjardin D."/>
            <person name="Finy P."/>
            <person name="Geml J."/>
            <person name="Haridas S."/>
            <person name="Hughes K."/>
            <person name="Justo A."/>
            <person name="Karasinski D."/>
            <person name="Kautmanova I."/>
            <person name="Kiss B."/>
            <person name="Kocsube S."/>
            <person name="Kotiranta H."/>
            <person name="LaButti K.M."/>
            <person name="Lechner B.E."/>
            <person name="Liimatainen K."/>
            <person name="Lipzen A."/>
            <person name="Lukacs Z."/>
            <person name="Mihaltcheva S."/>
            <person name="Morgado L.N."/>
            <person name="Niskanen T."/>
            <person name="Noordeloos M.E."/>
            <person name="Ohm R.A."/>
            <person name="Ortiz-Santana B."/>
            <person name="Ovrebo C."/>
            <person name="Racz N."/>
            <person name="Riley R."/>
            <person name="Savchenko A."/>
            <person name="Shiryaev A."/>
            <person name="Soop K."/>
            <person name="Spirin V."/>
            <person name="Szebenyi C."/>
            <person name="Tomsovsky M."/>
            <person name="Tulloss R.E."/>
            <person name="Uehling J."/>
            <person name="Grigoriev I.V."/>
            <person name="Vagvolgyi C."/>
            <person name="Papp T."/>
            <person name="Martin F.M."/>
            <person name="Miettinen O."/>
            <person name="Hibbett D.S."/>
            <person name="Nagy L.G."/>
        </authorList>
    </citation>
    <scope>NUCLEOTIDE SEQUENCE [LARGE SCALE GENOMIC DNA]</scope>
    <source>
        <strain evidence="1 2">FP101781</strain>
    </source>
</reference>
<evidence type="ECO:0000313" key="1">
    <source>
        <dbReference type="EMBL" id="TEB37520.1"/>
    </source>
</evidence>
<evidence type="ECO:0008006" key="3">
    <source>
        <dbReference type="Google" id="ProtNLM"/>
    </source>
</evidence>
<keyword evidence="2" id="KW-1185">Reference proteome</keyword>
<dbReference type="EMBL" id="QPFP01000004">
    <property type="protein sequence ID" value="TEB37520.1"/>
    <property type="molecule type" value="Genomic_DNA"/>
</dbReference>
<dbReference type="Proteomes" id="UP000298030">
    <property type="component" value="Unassembled WGS sequence"/>
</dbReference>
<protein>
    <recommendedName>
        <fullName evidence="3">Mediator complex subunit 1</fullName>
    </recommendedName>
</protein>
<name>A0A4Y7TTM4_COPMI</name>
<sequence>MQRSSPETLDSSLSRFQEYNALPDDILHASLAAYNSTEWTNDKLVSLLRQSSAISQSLYTSEHQSRHIISALRERAGVSYGESVPLIPAQTPDWCVSRIEEWCKLAGLETFKDDSKEGDSTTITCGGKVIVVDVDFKFTRANPLRPVVTVSRVKTSYALTQQQQQLQQQRGLNGEKANAMGSLTLDDFLSRTIQAFLTEAQRENDVRDPRKASRLGKDILVQLQYLVMVDQLAERPSADGGLKWFIGLDEVYPPLEEFAKKEAGVIASTSNGTEVPLDVFLHRCHALPLPYLLTPSQSFLIYMSPLIYLTTLQSKPPLKEPANPFPFDIPLSHIRRTLSDRTDGATLATLLLVPLRGPRHVPISMASSLRPSFPLAQAGSEVHYTFPQLDDNPLSLSLDTTGAGGPAQYEWVLDFTNNGKTKGIVMSQSRMREVEMVVNPFSGVENSAAGLGRMKAPHGESWVDLVLNKEGNTSEFYTAVYTSPTLRHPPLKLRLATPEEPGFLLERVPVHTIREVWGILEIVREQCWLNETLFGCEWKAEEPVVSEEVLIDTGGNSEQELQAILSGLYPPQILPINVYVPSQPPSFDPLSLVSQSQAHRPKILMTSPEHPPITGLVEITVSFDESKERGVSVEVRGAVGADVKKEVLEEATRRGGVFGIPGRIWLGSHHGDTR</sequence>
<accession>A0A4Y7TTM4</accession>
<proteinExistence type="predicted"/>
<comment type="caution">
    <text evidence="1">The sequence shown here is derived from an EMBL/GenBank/DDBJ whole genome shotgun (WGS) entry which is preliminary data.</text>
</comment>
<dbReference type="STRING" id="71717.A0A4Y7TTM4"/>
<dbReference type="OrthoDB" id="544685at2759"/>